<gene>
    <name evidence="3" type="ORF">SOIL9_82530</name>
</gene>
<dbReference type="GO" id="GO:0035438">
    <property type="term" value="F:cyclic-di-GMP binding"/>
    <property type="evidence" value="ECO:0007669"/>
    <property type="project" value="InterPro"/>
</dbReference>
<evidence type="ECO:0000313" key="4">
    <source>
        <dbReference type="Proteomes" id="UP000464178"/>
    </source>
</evidence>
<accession>A0A6P2DDL7</accession>
<reference evidence="3 4" key="1">
    <citation type="submission" date="2019-05" db="EMBL/GenBank/DDBJ databases">
        <authorList>
            <consortium name="Science for Life Laboratories"/>
        </authorList>
    </citation>
    <scope>NUCLEOTIDE SEQUENCE [LARGE SCALE GENOMIC DNA]</scope>
    <source>
        <strain evidence="3">Soil9</strain>
    </source>
</reference>
<feature type="transmembrane region" description="Helical" evidence="1">
    <location>
        <begin position="20"/>
        <end position="39"/>
    </location>
</feature>
<feature type="domain" description="PilZ" evidence="2">
    <location>
        <begin position="91"/>
        <end position="163"/>
    </location>
</feature>
<organism evidence="3 4">
    <name type="scientific">Gemmata massiliana</name>
    <dbReference type="NCBI Taxonomy" id="1210884"/>
    <lineage>
        <taxon>Bacteria</taxon>
        <taxon>Pseudomonadati</taxon>
        <taxon>Planctomycetota</taxon>
        <taxon>Planctomycetia</taxon>
        <taxon>Gemmatales</taxon>
        <taxon>Gemmataceae</taxon>
        <taxon>Gemmata</taxon>
    </lineage>
</organism>
<protein>
    <submittedName>
        <fullName evidence="3">Spx domain-containing:: PilZ</fullName>
    </submittedName>
</protein>
<sequence>MSFAEMLEGTRVWATANLPIVVGGGVALVVLTFLAVIAARRRGALDPSKLATANANALTGERALNWAPPEQSYADRRGAVRREGQPVRVLLASNTFRNGAGDGYVVDRSTGGLKLATQSAVPPGTTVQVRAIDAPDTIGFVTVIVRSCRKNTDYYELGCEFEKTPPWNVLLLFG</sequence>
<evidence type="ECO:0000256" key="1">
    <source>
        <dbReference type="SAM" id="Phobius"/>
    </source>
</evidence>
<dbReference type="Proteomes" id="UP000464178">
    <property type="component" value="Chromosome"/>
</dbReference>
<evidence type="ECO:0000259" key="2">
    <source>
        <dbReference type="Pfam" id="PF07238"/>
    </source>
</evidence>
<keyword evidence="1" id="KW-0812">Transmembrane</keyword>
<keyword evidence="1" id="KW-1133">Transmembrane helix</keyword>
<dbReference type="InterPro" id="IPR009875">
    <property type="entry name" value="PilZ_domain"/>
</dbReference>
<name>A0A6P2DDL7_9BACT</name>
<dbReference type="AlphaFoldDB" id="A0A6P2DDL7"/>
<dbReference type="EMBL" id="LR593886">
    <property type="protein sequence ID" value="VTS00232.1"/>
    <property type="molecule type" value="Genomic_DNA"/>
</dbReference>
<keyword evidence="1" id="KW-0472">Membrane</keyword>
<evidence type="ECO:0000313" key="3">
    <source>
        <dbReference type="EMBL" id="VTS00232.1"/>
    </source>
</evidence>
<dbReference type="KEGG" id="gms:SOIL9_82530"/>
<proteinExistence type="predicted"/>
<keyword evidence="4" id="KW-1185">Reference proteome</keyword>
<dbReference type="Pfam" id="PF07238">
    <property type="entry name" value="PilZ"/>
    <property type="match status" value="1"/>
</dbReference>
<dbReference type="RefSeq" id="WP_162672111.1">
    <property type="nucleotide sequence ID" value="NZ_LR593886.1"/>
</dbReference>